<feature type="non-terminal residue" evidence="2">
    <location>
        <position position="220"/>
    </location>
</feature>
<dbReference type="RefSeq" id="WP_209021669.1">
    <property type="nucleotide sequence ID" value="NZ_SCFR01000031.1"/>
</dbReference>
<comment type="caution">
    <text evidence="2">The sequence shown here is derived from an EMBL/GenBank/DDBJ whole genome shotgun (WGS) entry which is preliminary data.</text>
</comment>
<sequence>MNLNFKRILKYKKSIILIVVLIFSLIIVLFSIIYSLFKNKNNEDNLYNVGNTYEVNNNISGSGVAIFDEFVFENFDNIETKIDSKKVYRADSVVDNTNNFDAYENATKIYNVLKDTKKSKNINDIRNFEKIKNNIINNKINFLDISSIKNLNNSNNSEKMINYLNEYIKNKSVKVDSSGYIVNFYDGYETIYNIDSLESSNLELITNKTNNKIVKIPGLK</sequence>
<accession>A0A4R9C1G7</accession>
<reference evidence="2 3" key="1">
    <citation type="submission" date="2019-01" db="EMBL/GenBank/DDBJ databases">
        <title>Draft Genome Sequences of Helcococcus ovis Strains Isolated from the Uterus and Vagina of Dairy Cows with Metritis.</title>
        <authorList>
            <person name="Cunha F."/>
            <person name="Jeon S.J."/>
            <person name="Kutzer P."/>
            <person name="Galvao K.N."/>
        </authorList>
    </citation>
    <scope>NUCLEOTIDE SEQUENCE [LARGE SCALE GENOMIC DNA]</scope>
    <source>
        <strain evidence="2 3">KG-37</strain>
    </source>
</reference>
<proteinExistence type="predicted"/>
<keyword evidence="1" id="KW-1133">Transmembrane helix</keyword>
<organism evidence="2 3">
    <name type="scientific">Helcococcus ovis</name>
    <dbReference type="NCBI Taxonomy" id="72026"/>
    <lineage>
        <taxon>Bacteria</taxon>
        <taxon>Bacillati</taxon>
        <taxon>Bacillota</taxon>
        <taxon>Tissierellia</taxon>
        <taxon>Tissierellales</taxon>
        <taxon>Peptoniphilaceae</taxon>
        <taxon>Helcococcus</taxon>
    </lineage>
</organism>
<protein>
    <submittedName>
        <fullName evidence="2">Uncharacterized protein</fullName>
    </submittedName>
</protein>
<evidence type="ECO:0000313" key="2">
    <source>
        <dbReference type="EMBL" id="TFF64681.1"/>
    </source>
</evidence>
<evidence type="ECO:0000313" key="3">
    <source>
        <dbReference type="Proteomes" id="UP000297454"/>
    </source>
</evidence>
<keyword evidence="1" id="KW-0472">Membrane</keyword>
<feature type="transmembrane region" description="Helical" evidence="1">
    <location>
        <begin position="15"/>
        <end position="37"/>
    </location>
</feature>
<keyword evidence="1" id="KW-0812">Transmembrane</keyword>
<name>A0A4R9C1G7_9FIRM</name>
<evidence type="ECO:0000256" key="1">
    <source>
        <dbReference type="SAM" id="Phobius"/>
    </source>
</evidence>
<dbReference type="AlphaFoldDB" id="A0A4R9C1G7"/>
<dbReference type="Proteomes" id="UP000297454">
    <property type="component" value="Unassembled WGS sequence"/>
</dbReference>
<dbReference type="EMBL" id="SCFR01000031">
    <property type="protein sequence ID" value="TFF64681.1"/>
    <property type="molecule type" value="Genomic_DNA"/>
</dbReference>
<keyword evidence="3" id="KW-1185">Reference proteome</keyword>
<gene>
    <name evidence="2" type="ORF">EQF91_07300</name>
</gene>